<reference evidence="6 7" key="1">
    <citation type="submission" date="2021-01" db="EMBL/GenBank/DDBJ databases">
        <title>Genome sequencing of Joostella atrarenae M1-2 (= KCTC 23194).</title>
        <authorList>
            <person name="Zakaria M.R."/>
            <person name="Lam M.Q."/>
            <person name="Chong C.S."/>
        </authorList>
    </citation>
    <scope>NUCLEOTIDE SEQUENCE [LARGE SCALE GENOMIC DNA]</scope>
    <source>
        <strain evidence="6 7">M1-2</strain>
    </source>
</reference>
<keyword evidence="3" id="KW-0106">Calcium</keyword>
<comment type="caution">
    <text evidence="6">The sequence shown here is derived from an EMBL/GenBank/DDBJ whole genome shotgun (WGS) entry which is preliminary data.</text>
</comment>
<dbReference type="InterPro" id="IPR008928">
    <property type="entry name" value="6-hairpin_glycosidase_sf"/>
</dbReference>
<dbReference type="InterPro" id="IPR012939">
    <property type="entry name" value="Glyco_hydro_92"/>
</dbReference>
<evidence type="ECO:0000256" key="2">
    <source>
        <dbReference type="ARBA" id="ARBA00011245"/>
    </source>
</evidence>
<dbReference type="GO" id="GO:0016798">
    <property type="term" value="F:hydrolase activity, acting on glycosyl bonds"/>
    <property type="evidence" value="ECO:0007669"/>
    <property type="project" value="UniProtKB-KW"/>
</dbReference>
<evidence type="ECO:0000259" key="4">
    <source>
        <dbReference type="Pfam" id="PF07971"/>
    </source>
</evidence>
<comment type="subunit">
    <text evidence="2">Monomer.</text>
</comment>
<evidence type="ECO:0000313" key="7">
    <source>
        <dbReference type="Proteomes" id="UP000829517"/>
    </source>
</evidence>
<evidence type="ECO:0000256" key="3">
    <source>
        <dbReference type="ARBA" id="ARBA00022837"/>
    </source>
</evidence>
<organism evidence="6 7">
    <name type="scientific">Joostella atrarenae</name>
    <dbReference type="NCBI Taxonomy" id="679257"/>
    <lineage>
        <taxon>Bacteria</taxon>
        <taxon>Pseudomonadati</taxon>
        <taxon>Bacteroidota</taxon>
        <taxon>Flavobacteriia</taxon>
        <taxon>Flavobacteriales</taxon>
        <taxon>Flavobacteriaceae</taxon>
        <taxon>Joostella</taxon>
    </lineage>
</organism>
<dbReference type="Pfam" id="PF17678">
    <property type="entry name" value="Glyco_hydro_92N"/>
    <property type="match status" value="1"/>
</dbReference>
<comment type="cofactor">
    <cofactor evidence="1">
        <name>Ca(2+)</name>
        <dbReference type="ChEBI" id="CHEBI:29108"/>
    </cofactor>
</comment>
<dbReference type="Gene3D" id="1.20.1050.60">
    <property type="entry name" value="alpha-1,2-mannosidase"/>
    <property type="match status" value="1"/>
</dbReference>
<name>A0ABS9J3S2_9FLAO</name>
<dbReference type="Proteomes" id="UP000829517">
    <property type="component" value="Unassembled WGS sequence"/>
</dbReference>
<dbReference type="EC" id="3.2.1.-" evidence="6"/>
<dbReference type="EMBL" id="JAETXX010000005">
    <property type="protein sequence ID" value="MCF8714988.1"/>
    <property type="molecule type" value="Genomic_DNA"/>
</dbReference>
<proteinExistence type="predicted"/>
<dbReference type="InterPro" id="IPR005887">
    <property type="entry name" value="GH92_a_mannosidase_put"/>
</dbReference>
<dbReference type="RefSeq" id="WP_236958954.1">
    <property type="nucleotide sequence ID" value="NZ_JAETXX010000005.1"/>
</dbReference>
<dbReference type="SUPFAM" id="SSF48208">
    <property type="entry name" value="Six-hairpin glycosidases"/>
    <property type="match status" value="1"/>
</dbReference>
<dbReference type="NCBIfam" id="TIGR01180">
    <property type="entry name" value="aman2_put"/>
    <property type="match status" value="1"/>
</dbReference>
<dbReference type="Gene3D" id="3.30.2080.10">
    <property type="entry name" value="GH92 mannosidase domain"/>
    <property type="match status" value="1"/>
</dbReference>
<dbReference type="InterPro" id="IPR041371">
    <property type="entry name" value="GH92_N"/>
</dbReference>
<dbReference type="InterPro" id="IPR014718">
    <property type="entry name" value="GH-type_carb-bd"/>
</dbReference>
<feature type="domain" description="Glycosyl hydrolase family 92 N-terminal" evidence="5">
    <location>
        <begin position="41"/>
        <end position="275"/>
    </location>
</feature>
<keyword evidence="6" id="KW-0326">Glycosidase</keyword>
<dbReference type="Gene3D" id="1.20.1610.10">
    <property type="entry name" value="alpha-1,2-mannosidases domains"/>
    <property type="match status" value="1"/>
</dbReference>
<dbReference type="Pfam" id="PF07971">
    <property type="entry name" value="Glyco_hydro_92"/>
    <property type="match status" value="1"/>
</dbReference>
<evidence type="ECO:0000313" key="6">
    <source>
        <dbReference type="EMBL" id="MCF8714988.1"/>
    </source>
</evidence>
<keyword evidence="7" id="KW-1185">Reference proteome</keyword>
<accession>A0ABS9J3S2</accession>
<dbReference type="InterPro" id="IPR050883">
    <property type="entry name" value="PNGase"/>
</dbReference>
<gene>
    <name evidence="6" type="ORF">JM658_09140</name>
</gene>
<dbReference type="Gene3D" id="2.70.98.10">
    <property type="match status" value="1"/>
</dbReference>
<feature type="domain" description="Glycosyl hydrolase family 92" evidence="4">
    <location>
        <begin position="281"/>
        <end position="761"/>
    </location>
</feature>
<dbReference type="PANTHER" id="PTHR12143">
    <property type="entry name" value="PEPTIDE N-GLYCANASE PNGASE -RELATED"/>
    <property type="match status" value="1"/>
</dbReference>
<evidence type="ECO:0000256" key="1">
    <source>
        <dbReference type="ARBA" id="ARBA00001913"/>
    </source>
</evidence>
<dbReference type="PANTHER" id="PTHR12143:SF39">
    <property type="entry name" value="SECRETED PROTEIN"/>
    <property type="match status" value="1"/>
</dbReference>
<evidence type="ECO:0000259" key="5">
    <source>
        <dbReference type="Pfam" id="PF17678"/>
    </source>
</evidence>
<protein>
    <submittedName>
        <fullName evidence="6">GH92 family glycosyl hydrolase</fullName>
        <ecNumber evidence="6">3.2.1.-</ecNumber>
    </submittedName>
</protein>
<sequence>MKLNSLGTIFLTFFLIVSCTIKKKSNTDQSKDKEEIENVSYVNTFIGTGGHGHTFPGATTPNGMVQLSPDTRTSGWDACGGYHYSDNSIMGFSHTHLSGTGIGDLGDILFMPYTGETHIKPGSAENPQEGYRSRFSHDTEKATPGYYAVKLSDYNIDVELTASKRAGFHQYTYPESTEKKMIIDLSHTVHDHFNTNNEIKVLSDTEIIGHKVTKGWAKNHHVYFYAKFDRPFLSTFYSNDSIQPNLNTIKSNKVVAVLNFKRDTKRALQVKVGISSVDYEGAKKNLNEEIPDWDFNRVRKKAHKEWVKELDKIQIKGGTEEEKTIFYTGLYHTSLSPYIFSDVDGRYRGMDQKIHKSDSNENIYTVFSLWDTFRAFHPLQTITNPERNTAFINSLLKKYEHGGILPKWELAANYTGTMIGYHSIPVIVDAYFKGDQNFDVNKAYEAMVRTASYDTTGIYFPSEGVKNKLSPLAKKYNEELGFIPSDKENEAVSKALEYAYNDWCIAQMAKDLGKEKDYKRFMERSKRYKKYFDQETGFMRGVKEDGTFREPFDPAYSKHRNDDYVEGNAWQWTWFVPHDVDGLVALMGGQNKFSAKLDKLFSTSSEIKGEERSSDISGLIGQYAHGNEPSHHITHMYNYVDQSWKTQKLTDSIMKSLYFNNPNGLSGNEDCGQMSAWYVLNAMGFYSFNPGEPVYSIGRPIFDEVVINLTNGKKFKVITKNNTSENKYIQSIAVNGNALEKPFFNHDVITQGGIIEFEMGPTPNKELFK</sequence>
<dbReference type="PROSITE" id="PS51257">
    <property type="entry name" value="PROKAR_LIPOPROTEIN"/>
    <property type="match status" value="1"/>
</dbReference>
<keyword evidence="6" id="KW-0378">Hydrolase</keyword>